<accession>A0ABT2MQH1</accession>
<feature type="region of interest" description="Disordered" evidence="1">
    <location>
        <begin position="65"/>
        <end position="122"/>
    </location>
</feature>
<feature type="region of interest" description="Disordered" evidence="1">
    <location>
        <begin position="29"/>
        <end position="53"/>
    </location>
</feature>
<reference evidence="2 3" key="1">
    <citation type="journal article" date="2022" name="Front. Microbiol.">
        <title>High genomic differentiation and limited gene flow indicate recent cryptic speciation within the genus Laspinema (cyanobacteria).</title>
        <authorList>
            <person name="Stanojkovic A."/>
            <person name="Skoupy S."/>
            <person name="Skaloud P."/>
            <person name="Dvorak P."/>
        </authorList>
    </citation>
    <scope>NUCLEOTIDE SEQUENCE [LARGE SCALE GENOMIC DNA]</scope>
    <source>
        <strain evidence="2 3">D2a</strain>
    </source>
</reference>
<comment type="caution">
    <text evidence="2">The sequence shown here is derived from an EMBL/GenBank/DDBJ whole genome shotgun (WGS) entry which is preliminary data.</text>
</comment>
<keyword evidence="3" id="KW-1185">Reference proteome</keyword>
<gene>
    <name evidence="2" type="ORF">NG799_11515</name>
</gene>
<dbReference type="Proteomes" id="UP001525890">
    <property type="component" value="Unassembled WGS sequence"/>
</dbReference>
<protein>
    <submittedName>
        <fullName evidence="2">Uncharacterized protein</fullName>
    </submittedName>
</protein>
<evidence type="ECO:0000313" key="2">
    <source>
        <dbReference type="EMBL" id="MCT7966963.1"/>
    </source>
</evidence>
<dbReference type="EMBL" id="JAMXFF010000015">
    <property type="protein sequence ID" value="MCT7966963.1"/>
    <property type="molecule type" value="Genomic_DNA"/>
</dbReference>
<proteinExistence type="predicted"/>
<sequence>MLEMLLLDIFVSLGVLWFIADPNKPKPVMRRPKKVRSVQRTPAVSPGTAYAEPKEMTAELMPKVSEWRSPEASLTPLPESTASESPTPSAPPVEKKSVRNQSKQVITRPMSGEAQWGSVSTK</sequence>
<organism evidence="2 3">
    <name type="scientific">Laspinema palackyanum D2a</name>
    <dbReference type="NCBI Taxonomy" id="2953684"/>
    <lineage>
        <taxon>Bacteria</taxon>
        <taxon>Bacillati</taxon>
        <taxon>Cyanobacteriota</taxon>
        <taxon>Cyanophyceae</taxon>
        <taxon>Oscillatoriophycideae</taxon>
        <taxon>Oscillatoriales</taxon>
        <taxon>Laspinemataceae</taxon>
        <taxon>Laspinema</taxon>
        <taxon>Laspinema palackyanum</taxon>
    </lineage>
</organism>
<evidence type="ECO:0000256" key="1">
    <source>
        <dbReference type="SAM" id="MobiDB-lite"/>
    </source>
</evidence>
<evidence type="ECO:0000313" key="3">
    <source>
        <dbReference type="Proteomes" id="UP001525890"/>
    </source>
</evidence>
<dbReference type="RefSeq" id="WP_368006579.1">
    <property type="nucleotide sequence ID" value="NZ_JAMXFF010000015.1"/>
</dbReference>
<name>A0ABT2MQH1_9CYAN</name>
<feature type="compositionally biased region" description="Low complexity" evidence="1">
    <location>
        <begin position="78"/>
        <end position="87"/>
    </location>
</feature>